<dbReference type="Gene3D" id="3.30.1540.20">
    <property type="entry name" value="MutL, C-terminal domain, dimerisation subdomain"/>
    <property type="match status" value="1"/>
</dbReference>
<keyword evidence="3 5" id="KW-0227">DNA damage</keyword>
<dbReference type="FunFam" id="3.30.565.10:FF:000003">
    <property type="entry name" value="DNA mismatch repair endonuclease MutL"/>
    <property type="match status" value="1"/>
</dbReference>
<dbReference type="InterPro" id="IPR020568">
    <property type="entry name" value="Ribosomal_Su5_D2-typ_SF"/>
</dbReference>
<dbReference type="InterPro" id="IPR014762">
    <property type="entry name" value="DNA_mismatch_repair_CS"/>
</dbReference>
<dbReference type="InterPro" id="IPR013507">
    <property type="entry name" value="DNA_mismatch_S5_2-like"/>
</dbReference>
<dbReference type="Proteomes" id="UP000054877">
    <property type="component" value="Unassembled WGS sequence"/>
</dbReference>
<organism evidence="7 8">
    <name type="scientific">Legionella spiritensis</name>
    <dbReference type="NCBI Taxonomy" id="452"/>
    <lineage>
        <taxon>Bacteria</taxon>
        <taxon>Pseudomonadati</taxon>
        <taxon>Pseudomonadota</taxon>
        <taxon>Gammaproteobacteria</taxon>
        <taxon>Legionellales</taxon>
        <taxon>Legionellaceae</taxon>
        <taxon>Legionella</taxon>
    </lineage>
</organism>
<dbReference type="PANTHER" id="PTHR10073:SF12">
    <property type="entry name" value="DNA MISMATCH REPAIR PROTEIN MLH1"/>
    <property type="match status" value="1"/>
</dbReference>
<dbReference type="GO" id="GO:0030983">
    <property type="term" value="F:mismatched DNA binding"/>
    <property type="evidence" value="ECO:0007669"/>
    <property type="project" value="InterPro"/>
</dbReference>
<dbReference type="GO" id="GO:0016887">
    <property type="term" value="F:ATP hydrolysis activity"/>
    <property type="evidence" value="ECO:0007669"/>
    <property type="project" value="InterPro"/>
</dbReference>
<dbReference type="NCBIfam" id="TIGR00585">
    <property type="entry name" value="mutl"/>
    <property type="match status" value="1"/>
</dbReference>
<dbReference type="Gene3D" id="3.30.565.10">
    <property type="entry name" value="Histidine kinase-like ATPase, C-terminal domain"/>
    <property type="match status" value="1"/>
</dbReference>
<dbReference type="Pfam" id="PF01119">
    <property type="entry name" value="DNA_mis_repair"/>
    <property type="match status" value="1"/>
</dbReference>
<dbReference type="InterPro" id="IPR014790">
    <property type="entry name" value="MutL_C"/>
</dbReference>
<dbReference type="SUPFAM" id="SSF118116">
    <property type="entry name" value="DNA mismatch repair protein MutL"/>
    <property type="match status" value="1"/>
</dbReference>
<dbReference type="InterPro" id="IPR042121">
    <property type="entry name" value="MutL_C_regsub"/>
</dbReference>
<dbReference type="CDD" id="cd03482">
    <property type="entry name" value="MutL_Trans_MutL"/>
    <property type="match status" value="1"/>
</dbReference>
<dbReference type="CDD" id="cd16926">
    <property type="entry name" value="HATPase_MutL-MLH-PMS-like"/>
    <property type="match status" value="1"/>
</dbReference>
<gene>
    <name evidence="5 7" type="primary">mutL</name>
    <name evidence="7" type="ORF">Lspi_1188</name>
</gene>
<sequence length="542" mass="60871">MVVRIQQLSSEVANQIAAGEVIERPASVVKELLENAADARSTSIIVDIGFGGLNQIKVSDNGVGIVADDLPLAIAAHATSKISRLSDIYALGSLGFRGEALASIASVSRIMISSKPAQQEHAMMLSMVDGSMQLTPCARNQGTTIDVRDIFYNAPVRKKFLKSEKNEFQAIESVVRRFAMSAPEIAIQLNHNGKPQLKLPQVHTEQALHARMIKLLGKAFGENAIYLNVEHAGLGLRGWLSQPQYQRSQNDKQWFYINGRMVKDKLVHHAVKQAYEQVIHPGKHPAVLLYFTIDPEQMDVNVHPTKHEVRFQQPRLVHDFIMTQIQQALNRASTASVACAMREPVYDRQDWSVREMSGLSRLDPETLMTNAPEHNVLMIDRQYIVFKEADRVYLANWTELQKLWMREELFNRPLPLESRPLLVPINYKTRALSIQDGNAYCKLLVRSGLKTEWINHDQLVIHSIPVIIPDLNINSFLTQLFSIPMPSIEQLLTIMVDNQSAPPCFDQAILNAYLGKHAGKSLSETSFCKLLTASLCRELMDG</sequence>
<dbReference type="AlphaFoldDB" id="A0A0W0Z5J1"/>
<dbReference type="Gene3D" id="3.30.230.10">
    <property type="match status" value="1"/>
</dbReference>
<dbReference type="EMBL" id="LNYX01000013">
    <property type="protein sequence ID" value="KTD64381.1"/>
    <property type="molecule type" value="Genomic_DNA"/>
</dbReference>
<evidence type="ECO:0000313" key="7">
    <source>
        <dbReference type="EMBL" id="KTD64381.1"/>
    </source>
</evidence>
<dbReference type="InterPro" id="IPR014721">
    <property type="entry name" value="Ribsml_uS5_D2-typ_fold_subgr"/>
</dbReference>
<name>A0A0W0Z5J1_LEGSP</name>
<dbReference type="InterPro" id="IPR037198">
    <property type="entry name" value="MutL_C_sf"/>
</dbReference>
<dbReference type="SUPFAM" id="SSF55874">
    <property type="entry name" value="ATPase domain of HSP90 chaperone/DNA topoisomerase II/histidine kinase"/>
    <property type="match status" value="1"/>
</dbReference>
<dbReference type="InterPro" id="IPR002099">
    <property type="entry name" value="MutL/Mlh/PMS"/>
</dbReference>
<dbReference type="GO" id="GO:0140664">
    <property type="term" value="F:ATP-dependent DNA damage sensor activity"/>
    <property type="evidence" value="ECO:0007669"/>
    <property type="project" value="InterPro"/>
</dbReference>
<comment type="function">
    <text evidence="5">This protein is involved in the repair of mismatches in DNA. It is required for dam-dependent methyl-directed DNA mismatch repair. May act as a 'molecular matchmaker', a protein that promotes the formation of a stable complex between two or more DNA-binding proteins in an ATP-dependent manner without itself being part of a final effector complex.</text>
</comment>
<dbReference type="PANTHER" id="PTHR10073">
    <property type="entry name" value="DNA MISMATCH REPAIR PROTEIN MLH, PMS, MUTL"/>
    <property type="match status" value="1"/>
</dbReference>
<keyword evidence="4 5" id="KW-0234">DNA repair</keyword>
<evidence type="ECO:0000259" key="6">
    <source>
        <dbReference type="SMART" id="SM01340"/>
    </source>
</evidence>
<dbReference type="STRING" id="452.Lspi_1188"/>
<dbReference type="InterPro" id="IPR042120">
    <property type="entry name" value="MutL_C_dimsub"/>
</dbReference>
<dbReference type="PROSITE" id="PS00058">
    <property type="entry name" value="DNA_MISMATCH_REPAIR_1"/>
    <property type="match status" value="1"/>
</dbReference>
<dbReference type="InterPro" id="IPR038973">
    <property type="entry name" value="MutL/Mlh/Pms-like"/>
</dbReference>
<protein>
    <recommendedName>
        <fullName evidence="2 5">DNA mismatch repair protein MutL</fullName>
    </recommendedName>
</protein>
<dbReference type="GO" id="GO:0005524">
    <property type="term" value="F:ATP binding"/>
    <property type="evidence" value="ECO:0007669"/>
    <property type="project" value="InterPro"/>
</dbReference>
<evidence type="ECO:0000313" key="8">
    <source>
        <dbReference type="Proteomes" id="UP000054877"/>
    </source>
</evidence>
<comment type="similarity">
    <text evidence="1 5">Belongs to the DNA mismatch repair MutL/HexB family.</text>
</comment>
<dbReference type="RefSeq" id="WP_058483122.1">
    <property type="nucleotide sequence ID" value="NZ_CAAAII010000005.1"/>
</dbReference>
<evidence type="ECO:0000256" key="2">
    <source>
        <dbReference type="ARBA" id="ARBA00021975"/>
    </source>
</evidence>
<evidence type="ECO:0000256" key="1">
    <source>
        <dbReference type="ARBA" id="ARBA00006082"/>
    </source>
</evidence>
<evidence type="ECO:0000256" key="3">
    <source>
        <dbReference type="ARBA" id="ARBA00022763"/>
    </source>
</evidence>
<evidence type="ECO:0000256" key="5">
    <source>
        <dbReference type="HAMAP-Rule" id="MF_00149"/>
    </source>
</evidence>
<dbReference type="GO" id="GO:0032300">
    <property type="term" value="C:mismatch repair complex"/>
    <property type="evidence" value="ECO:0007669"/>
    <property type="project" value="InterPro"/>
</dbReference>
<keyword evidence="8" id="KW-1185">Reference proteome</keyword>
<dbReference type="InterPro" id="IPR020667">
    <property type="entry name" value="DNA_mismatch_repair_MutL"/>
</dbReference>
<dbReference type="HAMAP" id="MF_00149">
    <property type="entry name" value="DNA_mis_repair"/>
    <property type="match status" value="1"/>
</dbReference>
<dbReference type="InterPro" id="IPR036890">
    <property type="entry name" value="HATPase_C_sf"/>
</dbReference>
<comment type="caution">
    <text evidence="7">The sequence shown here is derived from an EMBL/GenBank/DDBJ whole genome shotgun (WGS) entry which is preliminary data.</text>
</comment>
<proteinExistence type="inferred from homology"/>
<dbReference type="Gene3D" id="3.30.1370.100">
    <property type="entry name" value="MutL, C-terminal domain, regulatory subdomain"/>
    <property type="match status" value="1"/>
</dbReference>
<dbReference type="OrthoDB" id="9763467at2"/>
<dbReference type="PATRIC" id="fig|452.5.peg.1316"/>
<accession>A0A0W0Z5J1</accession>
<dbReference type="Pfam" id="PF08676">
    <property type="entry name" value="MutL_C"/>
    <property type="match status" value="1"/>
</dbReference>
<dbReference type="SUPFAM" id="SSF54211">
    <property type="entry name" value="Ribosomal protein S5 domain 2-like"/>
    <property type="match status" value="1"/>
</dbReference>
<dbReference type="Pfam" id="PF13589">
    <property type="entry name" value="HATPase_c_3"/>
    <property type="match status" value="1"/>
</dbReference>
<dbReference type="SMART" id="SM01340">
    <property type="entry name" value="DNA_mis_repair"/>
    <property type="match status" value="1"/>
</dbReference>
<feature type="domain" description="DNA mismatch repair protein S5" evidence="6">
    <location>
        <begin position="212"/>
        <end position="330"/>
    </location>
</feature>
<dbReference type="GO" id="GO:0006298">
    <property type="term" value="P:mismatch repair"/>
    <property type="evidence" value="ECO:0007669"/>
    <property type="project" value="UniProtKB-UniRule"/>
</dbReference>
<reference evidence="7 8" key="1">
    <citation type="submission" date="2015-11" db="EMBL/GenBank/DDBJ databases">
        <title>Genomic analysis of 38 Legionella species identifies large and diverse effector repertoires.</title>
        <authorList>
            <person name="Burstein D."/>
            <person name="Amaro F."/>
            <person name="Zusman T."/>
            <person name="Lifshitz Z."/>
            <person name="Cohen O."/>
            <person name="Gilbert J.A."/>
            <person name="Pupko T."/>
            <person name="Shuman H.A."/>
            <person name="Segal G."/>
        </authorList>
    </citation>
    <scope>NUCLEOTIDE SEQUENCE [LARGE SCALE GENOMIC DNA]</scope>
    <source>
        <strain evidence="7 8">Mt.St.Helens-9</strain>
    </source>
</reference>
<evidence type="ECO:0000256" key="4">
    <source>
        <dbReference type="ARBA" id="ARBA00023204"/>
    </source>
</evidence>